<organism evidence="1 2">
    <name type="scientific">blood disease bacterium A2-HR MARDI</name>
    <dbReference type="NCBI Taxonomy" id="1944648"/>
    <lineage>
        <taxon>Bacteria</taxon>
        <taxon>Pseudomonadati</taxon>
        <taxon>Pseudomonadota</taxon>
        <taxon>Betaproteobacteria</taxon>
        <taxon>Burkholderiales</taxon>
        <taxon>Burkholderiaceae</taxon>
        <taxon>Ralstonia</taxon>
        <taxon>Ralstonia solanacearum species complex</taxon>
    </lineage>
</organism>
<keyword evidence="1" id="KW-0614">Plasmid</keyword>
<proteinExistence type="predicted"/>
<dbReference type="InterPro" id="IPR012675">
    <property type="entry name" value="Beta-grasp_dom_sf"/>
</dbReference>
<dbReference type="InterPro" id="IPR003749">
    <property type="entry name" value="ThiS/MoaD-like"/>
</dbReference>
<dbReference type="RefSeq" id="WP_078223463.1">
    <property type="nucleotide sequence ID" value="NZ_CP019912.1"/>
</dbReference>
<dbReference type="SUPFAM" id="SSF54285">
    <property type="entry name" value="MoaD/ThiS"/>
    <property type="match status" value="1"/>
</dbReference>
<reference evidence="1 2" key="1">
    <citation type="submission" date="2017-02" db="EMBL/GenBank/DDBJ databases">
        <title>Blood Disease Bacterium A2-HR MARDI.</title>
        <authorList>
            <person name="Badrun R."/>
            <person name="Abu Bakar N."/>
            <person name="Laboh R."/>
        </authorList>
    </citation>
    <scope>NUCLEOTIDE SEQUENCE [LARGE SCALE GENOMIC DNA]</scope>
    <source>
        <strain evidence="1 2">A2-HR MARDI</strain>
        <plasmid evidence="2">Plasmid</plasmid>
    </source>
</reference>
<dbReference type="InterPro" id="IPR016155">
    <property type="entry name" value="Mopterin_synth/thiamin_S_b"/>
</dbReference>
<accession>A0A1U9VN50</accession>
<dbReference type="EMBL" id="CP019912">
    <property type="protein sequence ID" value="AQW32079.1"/>
    <property type="molecule type" value="Genomic_DNA"/>
</dbReference>
<dbReference type="CDD" id="cd17074">
    <property type="entry name" value="Ubl_CysO_like"/>
    <property type="match status" value="1"/>
</dbReference>
<evidence type="ECO:0000313" key="1">
    <source>
        <dbReference type="EMBL" id="AQW32079.1"/>
    </source>
</evidence>
<dbReference type="PANTHER" id="PTHR38031:SF1">
    <property type="entry name" value="SULFUR CARRIER PROTEIN CYSO"/>
    <property type="match status" value="1"/>
</dbReference>
<geneLocation type="plasmid" evidence="1">
    <name>unnamed</name>
</geneLocation>
<protein>
    <submittedName>
        <fullName evidence="1">Molybdopterin synthase sulfur carrier subunit</fullName>
    </submittedName>
</protein>
<name>A0A1U9VN50_9RALS</name>
<gene>
    <name evidence="1" type="ORF">B0B51_19515</name>
</gene>
<dbReference type="AlphaFoldDB" id="A0A1U9VN50"/>
<dbReference type="Pfam" id="PF02597">
    <property type="entry name" value="ThiS"/>
    <property type="match status" value="1"/>
</dbReference>
<sequence length="104" mass="11272">MTVIVHIPALLRPLTNDQKRVEASGASVQEVIEYLDRSHPGIKARLMQDGQLHRFMNIYVNDDDIRFGGELAAPVREGDSITILPAVAGGSGRLQHKPASEGSA</sequence>
<evidence type="ECO:0000313" key="2">
    <source>
        <dbReference type="Proteomes" id="UP000189628"/>
    </source>
</evidence>
<dbReference type="Gene3D" id="3.10.20.30">
    <property type="match status" value="1"/>
</dbReference>
<dbReference type="PANTHER" id="PTHR38031">
    <property type="entry name" value="SULFUR CARRIER PROTEIN SLR0821-RELATED"/>
    <property type="match status" value="1"/>
</dbReference>
<dbReference type="Proteomes" id="UP000189628">
    <property type="component" value="Plasmid unnamed"/>
</dbReference>
<dbReference type="InterPro" id="IPR052045">
    <property type="entry name" value="Sulfur_Carrier/Prot_Modifier"/>
</dbReference>